<feature type="region of interest" description="Disordered" evidence="1">
    <location>
        <begin position="462"/>
        <end position="501"/>
    </location>
</feature>
<reference evidence="2" key="1">
    <citation type="submission" date="2020-10" db="EMBL/GenBank/DDBJ databases">
        <title>Unveiling of a novel bifunctional photoreceptor, Dualchrome1, isolated from a cosmopolitan green alga.</title>
        <authorList>
            <person name="Suzuki S."/>
            <person name="Kawachi M."/>
        </authorList>
    </citation>
    <scope>NUCLEOTIDE SEQUENCE</scope>
    <source>
        <strain evidence="2">NIES 2893</strain>
    </source>
</reference>
<dbReference type="Proteomes" id="UP000660262">
    <property type="component" value="Unassembled WGS sequence"/>
</dbReference>
<evidence type="ECO:0000256" key="1">
    <source>
        <dbReference type="SAM" id="MobiDB-lite"/>
    </source>
</evidence>
<dbReference type="AlphaFoldDB" id="A0A830H9G2"/>
<feature type="region of interest" description="Disordered" evidence="1">
    <location>
        <begin position="39"/>
        <end position="68"/>
    </location>
</feature>
<sequence>MAACPCCYRGAAARPASASSSSGRVGMVSSSACPRFRLRPLRASSSGSGSAPQGNSWGTGRGGEDPSPREVRELAAAMVDTDTEDLLDSLGPPSRVYTHVDGAELKVRVGTGMSAREMRAVGRAKHWMHQDARWRMRYIAGFFRSHQRDNFIDQKLQNKSGEPSPFSSRHIVPGLAQYDCRVAGQRSLFRERYFLMQQMAAMGEEYESKENEDVHDIPNECADPRTSPIMRATWDAFAFARDENIAHRMRAEYAAEDGGAIVSELDHVTNPQIPMSGERLELRVQTESAADDLHSLLLDPDQETAPRPARFVSEHIDIVPWGEDGADPSQLEAEAVDGISEVIPRSLMDFTAASDREMLATGTGSLSPSYGFKSPGKAKPASCFTQYGHRVYAKNDLPTVKPATDEDFTDRWSEFWLPLMLETDAEGMREFTRRERKPVEGTDGEYVYGDSEDEFVSRMGYEEARRRRRGRPDACEPGEFRQIMHNNAPPGSFPDGVSDRL</sequence>
<protein>
    <submittedName>
        <fullName evidence="2">Uncharacterized protein</fullName>
    </submittedName>
</protein>
<evidence type="ECO:0000313" key="2">
    <source>
        <dbReference type="EMBL" id="GHP03714.1"/>
    </source>
</evidence>
<feature type="compositionally biased region" description="Low complexity" evidence="1">
    <location>
        <begin position="41"/>
        <end position="52"/>
    </location>
</feature>
<dbReference type="EMBL" id="BNJQ01000006">
    <property type="protein sequence ID" value="GHP03714.1"/>
    <property type="molecule type" value="Genomic_DNA"/>
</dbReference>
<gene>
    <name evidence="2" type="ORF">PPROV_000246900</name>
</gene>
<comment type="caution">
    <text evidence="2">The sequence shown here is derived from an EMBL/GenBank/DDBJ whole genome shotgun (WGS) entry which is preliminary data.</text>
</comment>
<evidence type="ECO:0000313" key="3">
    <source>
        <dbReference type="Proteomes" id="UP000660262"/>
    </source>
</evidence>
<accession>A0A830H9G2</accession>
<proteinExistence type="predicted"/>
<organism evidence="2 3">
    <name type="scientific">Pycnococcus provasolii</name>
    <dbReference type="NCBI Taxonomy" id="41880"/>
    <lineage>
        <taxon>Eukaryota</taxon>
        <taxon>Viridiplantae</taxon>
        <taxon>Chlorophyta</taxon>
        <taxon>Pseudoscourfieldiophyceae</taxon>
        <taxon>Pseudoscourfieldiales</taxon>
        <taxon>Pycnococcaceae</taxon>
        <taxon>Pycnococcus</taxon>
    </lineage>
</organism>
<name>A0A830H9G2_9CHLO</name>
<keyword evidence="3" id="KW-1185">Reference proteome</keyword>